<organism evidence="2 3">
    <name type="scientific">Candidatus Roizmanbacteria bacterium RIFCSPLOWO2_02_FULL_36_11</name>
    <dbReference type="NCBI Taxonomy" id="1802071"/>
    <lineage>
        <taxon>Bacteria</taxon>
        <taxon>Candidatus Roizmaniibacteriota</taxon>
    </lineage>
</organism>
<comment type="caution">
    <text evidence="2">The sequence shown here is derived from an EMBL/GenBank/DDBJ whole genome shotgun (WGS) entry which is preliminary data.</text>
</comment>
<dbReference type="Proteomes" id="UP000177418">
    <property type="component" value="Unassembled WGS sequence"/>
</dbReference>
<keyword evidence="1" id="KW-0812">Transmembrane</keyword>
<accession>A0A1F7JHK2</accession>
<evidence type="ECO:0000313" key="2">
    <source>
        <dbReference type="EMBL" id="OGK55094.1"/>
    </source>
</evidence>
<keyword evidence="1" id="KW-0472">Membrane</keyword>
<sequence>MTYKTEITSDTHKCLLIAKKKTAAVLLFDQAFKKYNIEIFFSNDLPKRIDHFDYICIFNPQESTSEIIPHLPLNKKILIILDQQKEALQKYEVEMVEKQQIKLVNVDLHRIDKNIIDKILWFFFSKSQSYSLDLQTSIRKSTTQKVSPSISKFSLKKFLLILFTLFVFIELLFIFPFALSAVFMSRGINDLKMGNWANLKQNVKIAVGLNKSANDLYHVVRPTYSFFYLALLLDDMFLIENKSLNLLTDSISMGENGQRISYLFFHSPREQDKNELKTRFNTLKKQIEASTNNFKILGDKLTNYNFFYVSGLNSDFETVNSLLSQINKMTPHLNQILGENSEKKYLIFFQNNMEIRPGGGFIGSYAIINVKDFSIVELKIEDVYETDGQLKIHFDPPDAIKQYLKQPHWFLRDSNFSPDFQENFKQAELFLSKSINVEGFDGGVALTTTAITNLLEATGPIYLSDYGETINKDNFYIKTQIQSENDFFPGSKQKKNYLSTLTNAILAKLDTIPLKNIATALKKSLDEKQMVLYFKYTPVQKDIEQFGYSGKIAALDCAKTLLTNEPCIADGIVPIDANLGVNKANFFVKRLMTMKIKIKEEGQIEHLFSTTFINNSSSDIYPGGSYKNYHQIYLPRKANVKNVYLDTQRVNDYEIKNVDQFKIISLLIEIAPQQTKTVKIEYDLKIPDYDGKMLYQLVVQKQIGALNNDLVIEYNFDRGIRILRRNFTALAKGNSLIYNTTLSNDRIFLVEFTKK</sequence>
<dbReference type="InterPro" id="IPR025101">
    <property type="entry name" value="DUF4012"/>
</dbReference>
<name>A0A1F7JHK2_9BACT</name>
<feature type="transmembrane region" description="Helical" evidence="1">
    <location>
        <begin position="158"/>
        <end position="183"/>
    </location>
</feature>
<evidence type="ECO:0008006" key="4">
    <source>
        <dbReference type="Google" id="ProtNLM"/>
    </source>
</evidence>
<reference evidence="2 3" key="1">
    <citation type="journal article" date="2016" name="Nat. Commun.">
        <title>Thousands of microbial genomes shed light on interconnected biogeochemical processes in an aquifer system.</title>
        <authorList>
            <person name="Anantharaman K."/>
            <person name="Brown C.T."/>
            <person name="Hug L.A."/>
            <person name="Sharon I."/>
            <person name="Castelle C.J."/>
            <person name="Probst A.J."/>
            <person name="Thomas B.C."/>
            <person name="Singh A."/>
            <person name="Wilkins M.J."/>
            <person name="Karaoz U."/>
            <person name="Brodie E.L."/>
            <person name="Williams K.H."/>
            <person name="Hubbard S.S."/>
            <person name="Banfield J.F."/>
        </authorList>
    </citation>
    <scope>NUCLEOTIDE SEQUENCE [LARGE SCALE GENOMIC DNA]</scope>
</reference>
<evidence type="ECO:0000256" key="1">
    <source>
        <dbReference type="SAM" id="Phobius"/>
    </source>
</evidence>
<gene>
    <name evidence="2" type="ORF">A3H78_03875</name>
</gene>
<keyword evidence="1" id="KW-1133">Transmembrane helix</keyword>
<dbReference type="EMBL" id="MGAV01000011">
    <property type="protein sequence ID" value="OGK55094.1"/>
    <property type="molecule type" value="Genomic_DNA"/>
</dbReference>
<proteinExistence type="predicted"/>
<dbReference type="AlphaFoldDB" id="A0A1F7JHK2"/>
<protein>
    <recommendedName>
        <fullName evidence="4">DUF4012 domain-containing protein</fullName>
    </recommendedName>
</protein>
<evidence type="ECO:0000313" key="3">
    <source>
        <dbReference type="Proteomes" id="UP000177418"/>
    </source>
</evidence>
<dbReference type="Pfam" id="PF13196">
    <property type="entry name" value="DUF4012"/>
    <property type="match status" value="1"/>
</dbReference>